<reference evidence="2" key="1">
    <citation type="submission" date="2025-08" db="UniProtKB">
        <authorList>
            <consortium name="RefSeq"/>
        </authorList>
    </citation>
    <scope>IDENTIFICATION</scope>
    <source>
        <tissue evidence="2">Leaf</tissue>
    </source>
</reference>
<evidence type="ECO:0000313" key="2">
    <source>
        <dbReference type="RefSeq" id="XP_021283165.1"/>
    </source>
</evidence>
<dbReference type="GeneID" id="110415776"/>
<sequence length="165" mass="19055">MQSDKQQETPMPRVEYIEPYCQWTRGKELDRIEITLDDFRKEDVKVTLKHPVGEGEHFIISVTAESPIRLCKKFEIPNDYELGNLRAELSCGSLILELPKKAASNKLEILKPKLEIRKALQESAEDMQKNFFAAVEYFCSKKQVAAFSFMVLASGLFAYKYYTEC</sequence>
<name>A0A6J1A8I8_9ROSI</name>
<dbReference type="AlphaFoldDB" id="A0A6J1A8I8"/>
<dbReference type="SUPFAM" id="SSF49764">
    <property type="entry name" value="HSP20-like chaperones"/>
    <property type="match status" value="1"/>
</dbReference>
<evidence type="ECO:0000313" key="1">
    <source>
        <dbReference type="Proteomes" id="UP000504621"/>
    </source>
</evidence>
<dbReference type="RefSeq" id="XP_021283165.1">
    <property type="nucleotide sequence ID" value="XM_021427490.1"/>
</dbReference>
<dbReference type="InterPro" id="IPR008978">
    <property type="entry name" value="HSP20-like_chaperone"/>
</dbReference>
<protein>
    <submittedName>
        <fullName evidence="2">Uncharacterized protein LOC110415776</fullName>
    </submittedName>
</protein>
<dbReference type="OrthoDB" id="1431247at2759"/>
<organism evidence="1 2">
    <name type="scientific">Herrania umbratica</name>
    <dbReference type="NCBI Taxonomy" id="108875"/>
    <lineage>
        <taxon>Eukaryota</taxon>
        <taxon>Viridiplantae</taxon>
        <taxon>Streptophyta</taxon>
        <taxon>Embryophyta</taxon>
        <taxon>Tracheophyta</taxon>
        <taxon>Spermatophyta</taxon>
        <taxon>Magnoliopsida</taxon>
        <taxon>eudicotyledons</taxon>
        <taxon>Gunneridae</taxon>
        <taxon>Pentapetalae</taxon>
        <taxon>rosids</taxon>
        <taxon>malvids</taxon>
        <taxon>Malvales</taxon>
        <taxon>Malvaceae</taxon>
        <taxon>Byttnerioideae</taxon>
        <taxon>Herrania</taxon>
    </lineage>
</organism>
<proteinExistence type="predicted"/>
<accession>A0A6J1A8I8</accession>
<keyword evidence="1" id="KW-1185">Reference proteome</keyword>
<dbReference type="Gene3D" id="2.60.40.790">
    <property type="match status" value="1"/>
</dbReference>
<gene>
    <name evidence="2" type="primary">LOC110415776</name>
</gene>
<dbReference type="CDD" id="cd06464">
    <property type="entry name" value="ACD_sHsps-like"/>
    <property type="match status" value="1"/>
</dbReference>
<dbReference type="Proteomes" id="UP000504621">
    <property type="component" value="Unplaced"/>
</dbReference>